<dbReference type="AlphaFoldDB" id="A0A816GA66"/>
<name>A0A816GA66_ADIRI</name>
<evidence type="ECO:0000313" key="14">
    <source>
        <dbReference type="Proteomes" id="UP000663828"/>
    </source>
</evidence>
<protein>
    <recommendedName>
        <fullName evidence="12">C2H2-type domain-containing protein</fullName>
    </recommendedName>
</protein>
<keyword evidence="4" id="KW-0677">Repeat</keyword>
<keyword evidence="5 11" id="KW-0863">Zinc-finger</keyword>
<comment type="subcellular location">
    <subcellularLocation>
        <location evidence="1">Nucleus</location>
    </subcellularLocation>
</comment>
<proteinExistence type="inferred from homology"/>
<dbReference type="GO" id="GO:0010468">
    <property type="term" value="P:regulation of gene expression"/>
    <property type="evidence" value="ECO:0007669"/>
    <property type="project" value="TreeGrafter"/>
</dbReference>
<keyword evidence="10" id="KW-0539">Nucleus</keyword>
<dbReference type="Proteomes" id="UP000663828">
    <property type="component" value="Unassembled WGS sequence"/>
</dbReference>
<dbReference type="FunFam" id="3.30.160.60:FF:000176">
    <property type="entry name" value="zinc finger protein 70"/>
    <property type="match status" value="1"/>
</dbReference>
<dbReference type="InterPro" id="IPR013087">
    <property type="entry name" value="Znf_C2H2_type"/>
</dbReference>
<keyword evidence="14" id="KW-1185">Reference proteome</keyword>
<reference evidence="13" key="1">
    <citation type="submission" date="2021-02" db="EMBL/GenBank/DDBJ databases">
        <authorList>
            <person name="Nowell W R."/>
        </authorList>
    </citation>
    <scope>NUCLEOTIDE SEQUENCE</scope>
</reference>
<evidence type="ECO:0000313" key="13">
    <source>
        <dbReference type="EMBL" id="CAF1672381.1"/>
    </source>
</evidence>
<dbReference type="PROSITE" id="PS50157">
    <property type="entry name" value="ZINC_FINGER_C2H2_2"/>
    <property type="match status" value="3"/>
</dbReference>
<dbReference type="PROSITE" id="PS00028">
    <property type="entry name" value="ZINC_FINGER_C2H2_1"/>
    <property type="match status" value="3"/>
</dbReference>
<keyword evidence="7" id="KW-0805">Transcription regulation</keyword>
<organism evidence="13 14">
    <name type="scientific">Adineta ricciae</name>
    <name type="common">Rotifer</name>
    <dbReference type="NCBI Taxonomy" id="249248"/>
    <lineage>
        <taxon>Eukaryota</taxon>
        <taxon>Metazoa</taxon>
        <taxon>Spiralia</taxon>
        <taxon>Gnathifera</taxon>
        <taxon>Rotifera</taxon>
        <taxon>Eurotatoria</taxon>
        <taxon>Bdelloidea</taxon>
        <taxon>Adinetida</taxon>
        <taxon>Adinetidae</taxon>
        <taxon>Adineta</taxon>
    </lineage>
</organism>
<dbReference type="GO" id="GO:0008270">
    <property type="term" value="F:zinc ion binding"/>
    <property type="evidence" value="ECO:0007669"/>
    <property type="project" value="UniProtKB-KW"/>
</dbReference>
<keyword evidence="8" id="KW-0238">DNA-binding</keyword>
<keyword evidence="6" id="KW-0862">Zinc</keyword>
<dbReference type="PANTHER" id="PTHR16515">
    <property type="entry name" value="PR DOMAIN ZINC FINGER PROTEIN"/>
    <property type="match status" value="1"/>
</dbReference>
<evidence type="ECO:0000256" key="4">
    <source>
        <dbReference type="ARBA" id="ARBA00022737"/>
    </source>
</evidence>
<feature type="domain" description="C2H2-type" evidence="12">
    <location>
        <begin position="78"/>
        <end position="105"/>
    </location>
</feature>
<evidence type="ECO:0000256" key="9">
    <source>
        <dbReference type="ARBA" id="ARBA00023163"/>
    </source>
</evidence>
<dbReference type="GO" id="GO:0005634">
    <property type="term" value="C:nucleus"/>
    <property type="evidence" value="ECO:0007669"/>
    <property type="project" value="UniProtKB-SubCell"/>
</dbReference>
<evidence type="ECO:0000256" key="7">
    <source>
        <dbReference type="ARBA" id="ARBA00023015"/>
    </source>
</evidence>
<dbReference type="SMART" id="SM00355">
    <property type="entry name" value="ZnF_C2H2"/>
    <property type="match status" value="3"/>
</dbReference>
<dbReference type="Pfam" id="PF13465">
    <property type="entry name" value="zf-H2C2_2"/>
    <property type="match status" value="1"/>
</dbReference>
<dbReference type="PANTHER" id="PTHR16515:SF49">
    <property type="entry name" value="GASTRULA ZINC FINGER PROTEIN XLCGF49.1-LIKE-RELATED"/>
    <property type="match status" value="1"/>
</dbReference>
<evidence type="ECO:0000256" key="11">
    <source>
        <dbReference type="PROSITE-ProRule" id="PRU00042"/>
    </source>
</evidence>
<dbReference type="Pfam" id="PF00096">
    <property type="entry name" value="zf-C2H2"/>
    <property type="match status" value="1"/>
</dbReference>
<evidence type="ECO:0000256" key="3">
    <source>
        <dbReference type="ARBA" id="ARBA00022723"/>
    </source>
</evidence>
<evidence type="ECO:0000256" key="1">
    <source>
        <dbReference type="ARBA" id="ARBA00004123"/>
    </source>
</evidence>
<evidence type="ECO:0000256" key="5">
    <source>
        <dbReference type="ARBA" id="ARBA00022771"/>
    </source>
</evidence>
<dbReference type="InterPro" id="IPR036236">
    <property type="entry name" value="Znf_C2H2_sf"/>
</dbReference>
<comment type="caution">
    <text evidence="13">The sequence shown here is derived from an EMBL/GenBank/DDBJ whole genome shotgun (WGS) entry which is preliminary data.</text>
</comment>
<feature type="domain" description="C2H2-type" evidence="12">
    <location>
        <begin position="106"/>
        <end position="133"/>
    </location>
</feature>
<evidence type="ECO:0000256" key="6">
    <source>
        <dbReference type="ARBA" id="ARBA00022833"/>
    </source>
</evidence>
<dbReference type="EMBL" id="CAJNOR010013268">
    <property type="protein sequence ID" value="CAF1672381.1"/>
    <property type="molecule type" value="Genomic_DNA"/>
</dbReference>
<dbReference type="GO" id="GO:0003677">
    <property type="term" value="F:DNA binding"/>
    <property type="evidence" value="ECO:0007669"/>
    <property type="project" value="UniProtKB-KW"/>
</dbReference>
<dbReference type="FunFam" id="3.30.160.60:FF:000450">
    <property type="entry name" value="PR domain zinc finger protein 14"/>
    <property type="match status" value="1"/>
</dbReference>
<dbReference type="InterPro" id="IPR050331">
    <property type="entry name" value="Zinc_finger"/>
</dbReference>
<dbReference type="FunFam" id="3.30.160.60:FF:000193">
    <property type="entry name" value="Zinc finger protein 300"/>
    <property type="match status" value="1"/>
</dbReference>
<keyword evidence="9" id="KW-0804">Transcription</keyword>
<accession>A0A816GA66</accession>
<dbReference type="Gene3D" id="3.30.160.60">
    <property type="entry name" value="Classic Zinc Finger"/>
    <property type="match status" value="3"/>
</dbReference>
<evidence type="ECO:0000256" key="8">
    <source>
        <dbReference type="ARBA" id="ARBA00023125"/>
    </source>
</evidence>
<comment type="similarity">
    <text evidence="2">Belongs to the krueppel C2H2-type zinc-finger protein family.</text>
</comment>
<gene>
    <name evidence="13" type="ORF">XAT740_LOCUS58937</name>
</gene>
<sequence>MTVSSTRSTAFMIDNLLSSTNNQNKIIETELVTQSVDNCLNNNRRKRKSWSCEVCGKMFDRPSLLSRHTRTHTGEKPHVCPTCGKAFSTSSSLNTHCRIHSGEKPHSCEICGKRFTASSNLYYHRMTHTKVNQIISSQCYT</sequence>
<evidence type="ECO:0000259" key="12">
    <source>
        <dbReference type="PROSITE" id="PS50157"/>
    </source>
</evidence>
<keyword evidence="3" id="KW-0479">Metal-binding</keyword>
<evidence type="ECO:0000256" key="2">
    <source>
        <dbReference type="ARBA" id="ARBA00006991"/>
    </source>
</evidence>
<evidence type="ECO:0000256" key="10">
    <source>
        <dbReference type="ARBA" id="ARBA00023242"/>
    </source>
</evidence>
<feature type="domain" description="C2H2-type" evidence="12">
    <location>
        <begin position="50"/>
        <end position="77"/>
    </location>
</feature>
<dbReference type="SUPFAM" id="SSF57667">
    <property type="entry name" value="beta-beta-alpha zinc fingers"/>
    <property type="match status" value="2"/>
</dbReference>